<dbReference type="Gene3D" id="1.10.10.1400">
    <property type="entry name" value="Terminase, small subunit, N-terminal DNA-binding domain, HTH motif"/>
    <property type="match status" value="1"/>
</dbReference>
<evidence type="ECO:0000313" key="2">
    <source>
        <dbReference type="Proteomes" id="UP000593910"/>
    </source>
</evidence>
<name>A0A7M1AWG7_9BACT</name>
<dbReference type="AlphaFoldDB" id="A0A7M1AWG7"/>
<dbReference type="InterPro" id="IPR005335">
    <property type="entry name" value="Terminase_ssu"/>
</dbReference>
<gene>
    <name evidence="1" type="ORF">FJR03_08715</name>
</gene>
<dbReference type="RefSeq" id="WP_193113132.1">
    <property type="nucleotide sequence ID" value="NZ_CP041165.1"/>
</dbReference>
<dbReference type="GO" id="GO:0051276">
    <property type="term" value="P:chromosome organization"/>
    <property type="evidence" value="ECO:0007669"/>
    <property type="project" value="InterPro"/>
</dbReference>
<reference evidence="1 2" key="1">
    <citation type="submission" date="2019-06" db="EMBL/GenBank/DDBJ databases">
        <title>Sulfurimonas gotlandica sp. nov., a chemoautotrophic and psychrotolerant epsilonproteobacterium isolated from a pelagic redoxcline, and an emended description of the genus Sulfurimonas.</title>
        <authorList>
            <person name="Wang S."/>
            <person name="Jiang L."/>
            <person name="Shao Z."/>
        </authorList>
    </citation>
    <scope>NUCLEOTIDE SEQUENCE [LARGE SCALE GENOMIC DNA]</scope>
    <source>
        <strain evidence="1 2">B2</strain>
    </source>
</reference>
<evidence type="ECO:0000313" key="1">
    <source>
        <dbReference type="EMBL" id="QOP41811.1"/>
    </source>
</evidence>
<proteinExistence type="predicted"/>
<dbReference type="EMBL" id="CP041165">
    <property type="protein sequence ID" value="QOP41811.1"/>
    <property type="molecule type" value="Genomic_DNA"/>
</dbReference>
<dbReference type="Pfam" id="PF03592">
    <property type="entry name" value="Terminase_2"/>
    <property type="match status" value="1"/>
</dbReference>
<dbReference type="KEGG" id="smax:FJR03_08715"/>
<evidence type="ECO:0008006" key="3">
    <source>
        <dbReference type="Google" id="ProtNLM"/>
    </source>
</evidence>
<organism evidence="1 2">
    <name type="scientific">Sulfurimonas marina</name>
    <dbReference type="NCBI Taxonomy" id="2590551"/>
    <lineage>
        <taxon>Bacteria</taxon>
        <taxon>Pseudomonadati</taxon>
        <taxon>Campylobacterota</taxon>
        <taxon>Epsilonproteobacteria</taxon>
        <taxon>Campylobacterales</taxon>
        <taxon>Sulfurimonadaceae</taxon>
        <taxon>Sulfurimonas</taxon>
    </lineage>
</organism>
<keyword evidence="2" id="KW-1185">Reference proteome</keyword>
<accession>A0A7M1AWG7</accession>
<dbReference type="Proteomes" id="UP000593910">
    <property type="component" value="Chromosome"/>
</dbReference>
<protein>
    <recommendedName>
        <fullName evidence="3">Terminase small subunit</fullName>
    </recommendedName>
</protein>
<sequence length="130" mass="14665">MNKALTKMQQDFVEVYVVTRNAKKSALQAGYSPIFAEKKSYSLLNDSKIKTAIKEAEKYYFSEKFKKLSVLATEELENILINGDNKEKLRASEIIFKSSGLTNMLITPEEDDKPIKITVTLPPELEGDIG</sequence>
<dbReference type="InterPro" id="IPR038713">
    <property type="entry name" value="Terminase_Gp1_N_sf"/>
</dbReference>